<proteinExistence type="inferred from homology"/>
<evidence type="ECO:0000256" key="3">
    <source>
        <dbReference type="ARBA" id="ARBA00022723"/>
    </source>
</evidence>
<reference evidence="10 11" key="1">
    <citation type="submission" date="2018-06" db="EMBL/GenBank/DDBJ databases">
        <authorList>
            <consortium name="Pathogen Informatics"/>
            <person name="Doyle S."/>
        </authorList>
    </citation>
    <scope>NUCLEOTIDE SEQUENCE [LARGE SCALE GENOMIC DNA]</scope>
    <source>
        <strain evidence="10 11">NCTC12413</strain>
    </source>
</reference>
<dbReference type="SUPFAM" id="SSF47781">
    <property type="entry name" value="RuvA domain 2-like"/>
    <property type="match status" value="1"/>
</dbReference>
<dbReference type="InterPro" id="IPR025657">
    <property type="entry name" value="RadC_JAB"/>
</dbReference>
<accession>A0A380CFK2</accession>
<dbReference type="InterPro" id="IPR046778">
    <property type="entry name" value="UPF0758_N"/>
</dbReference>
<dbReference type="PROSITE" id="PS50249">
    <property type="entry name" value="MPN"/>
    <property type="match status" value="1"/>
</dbReference>
<evidence type="ECO:0000313" key="10">
    <source>
        <dbReference type="EMBL" id="SUJ18426.1"/>
    </source>
</evidence>
<dbReference type="CDD" id="cd08071">
    <property type="entry name" value="MPN_DUF2466"/>
    <property type="match status" value="1"/>
</dbReference>
<dbReference type="EMBL" id="BKAV01000008">
    <property type="protein sequence ID" value="GEQ00198.1"/>
    <property type="molecule type" value="Genomic_DNA"/>
</dbReference>
<dbReference type="Pfam" id="PF20582">
    <property type="entry name" value="UPF0758_N"/>
    <property type="match status" value="1"/>
</dbReference>
<keyword evidence="6" id="KW-0482">Metalloprotease</keyword>
<evidence type="ECO:0000256" key="5">
    <source>
        <dbReference type="ARBA" id="ARBA00022833"/>
    </source>
</evidence>
<evidence type="ECO:0000313" key="9">
    <source>
        <dbReference type="EMBL" id="GEQ00198.1"/>
    </source>
</evidence>
<dbReference type="EMBL" id="UGZE01000001">
    <property type="protein sequence ID" value="SUJ18426.1"/>
    <property type="molecule type" value="Genomic_DNA"/>
</dbReference>
<name>A0A380CFK2_9STAP</name>
<protein>
    <submittedName>
        <fullName evidence="10">DNA repair protein</fullName>
    </submittedName>
    <submittedName>
        <fullName evidence="9">UPF0758 protein</fullName>
    </submittedName>
</protein>
<dbReference type="NCBIfam" id="NF000642">
    <property type="entry name" value="PRK00024.1"/>
    <property type="match status" value="1"/>
</dbReference>
<organism evidence="10 11">
    <name type="scientific">Staphylococcus arlettae</name>
    <dbReference type="NCBI Taxonomy" id="29378"/>
    <lineage>
        <taxon>Bacteria</taxon>
        <taxon>Bacillati</taxon>
        <taxon>Bacillota</taxon>
        <taxon>Bacilli</taxon>
        <taxon>Bacillales</taxon>
        <taxon>Staphylococcaceae</taxon>
        <taxon>Staphylococcus</taxon>
    </lineage>
</organism>
<keyword evidence="3" id="KW-0479">Metal-binding</keyword>
<dbReference type="Gene3D" id="3.40.140.10">
    <property type="entry name" value="Cytidine Deaminase, domain 2"/>
    <property type="match status" value="1"/>
</dbReference>
<dbReference type="InterPro" id="IPR010994">
    <property type="entry name" value="RuvA_2-like"/>
</dbReference>
<comment type="similarity">
    <text evidence="1 7">Belongs to the UPF0758 family.</text>
</comment>
<dbReference type="Proteomes" id="UP000254956">
    <property type="component" value="Unassembled WGS sequence"/>
</dbReference>
<dbReference type="InterPro" id="IPR001405">
    <property type="entry name" value="UPF0758"/>
</dbReference>
<dbReference type="OrthoDB" id="9804482at2"/>
<dbReference type="PANTHER" id="PTHR30471">
    <property type="entry name" value="DNA REPAIR PROTEIN RADC"/>
    <property type="match status" value="1"/>
</dbReference>
<dbReference type="Proteomes" id="UP000321598">
    <property type="component" value="Unassembled WGS sequence"/>
</dbReference>
<dbReference type="GO" id="GO:0046872">
    <property type="term" value="F:metal ion binding"/>
    <property type="evidence" value="ECO:0007669"/>
    <property type="project" value="UniProtKB-KW"/>
</dbReference>
<dbReference type="GO" id="GO:0006508">
    <property type="term" value="P:proteolysis"/>
    <property type="evidence" value="ECO:0007669"/>
    <property type="project" value="UniProtKB-KW"/>
</dbReference>
<evidence type="ECO:0000313" key="11">
    <source>
        <dbReference type="Proteomes" id="UP000254956"/>
    </source>
</evidence>
<keyword evidence="12" id="KW-1185">Reference proteome</keyword>
<dbReference type="Pfam" id="PF04002">
    <property type="entry name" value="RadC"/>
    <property type="match status" value="1"/>
</dbReference>
<keyword evidence="4" id="KW-0378">Hydrolase</keyword>
<dbReference type="STRING" id="1212545.SARL_07288"/>
<feature type="domain" description="MPN" evidence="8">
    <location>
        <begin position="102"/>
        <end position="224"/>
    </location>
</feature>
<dbReference type="PROSITE" id="PS01302">
    <property type="entry name" value="UPF0758"/>
    <property type="match status" value="1"/>
</dbReference>
<dbReference type="PANTHER" id="PTHR30471:SF3">
    <property type="entry name" value="UPF0758 PROTEIN YEES-RELATED"/>
    <property type="match status" value="1"/>
</dbReference>
<dbReference type="RefSeq" id="WP_103387834.1">
    <property type="nucleotide sequence ID" value="NZ_BKAV01000008.1"/>
</dbReference>
<dbReference type="InterPro" id="IPR037518">
    <property type="entry name" value="MPN"/>
</dbReference>
<gene>
    <name evidence="10" type="ORF">NCTC12413_01267</name>
    <name evidence="9" type="ORF">SAR03_12350</name>
</gene>
<dbReference type="GO" id="GO:0008237">
    <property type="term" value="F:metallopeptidase activity"/>
    <property type="evidence" value="ECO:0007669"/>
    <property type="project" value="UniProtKB-KW"/>
</dbReference>
<evidence type="ECO:0000256" key="4">
    <source>
        <dbReference type="ARBA" id="ARBA00022801"/>
    </source>
</evidence>
<dbReference type="InterPro" id="IPR020891">
    <property type="entry name" value="UPF0758_CS"/>
</dbReference>
<sequence length="225" mass="24950">MKIKDLATSEKPRERLLYKGAEHLSNAELLAILLNTGRKGFSSIDIAHEILSTVDSIHYLKKLTISDLQNIKGIGTYKAIVLKAAFELGERMHSGSIESQIKITSPQDVATFLMGEMQHLTQEIFVALFLNSKNIVIKKQTIFKGTLTRAIVHPRELFNAAIQWASNAIIVVHNHPSGDATPSDEDIQTTKRLIQCGEILGIDIIDHIIIGNGSYVSLVEEGYFD</sequence>
<dbReference type="AlphaFoldDB" id="A0A380CFK2"/>
<evidence type="ECO:0000259" key="8">
    <source>
        <dbReference type="PROSITE" id="PS50249"/>
    </source>
</evidence>
<evidence type="ECO:0000256" key="2">
    <source>
        <dbReference type="ARBA" id="ARBA00022670"/>
    </source>
</evidence>
<evidence type="ECO:0000256" key="1">
    <source>
        <dbReference type="ARBA" id="ARBA00010243"/>
    </source>
</evidence>
<evidence type="ECO:0000256" key="7">
    <source>
        <dbReference type="RuleBase" id="RU003797"/>
    </source>
</evidence>
<reference evidence="9 12" key="2">
    <citation type="submission" date="2019-07" db="EMBL/GenBank/DDBJ databases">
        <title>Whole genome shotgun sequence of Staphylococcus arlettae NBRC 109765.</title>
        <authorList>
            <person name="Hosoyama A."/>
            <person name="Uohara A."/>
            <person name="Ohji S."/>
            <person name="Ichikawa N."/>
        </authorList>
    </citation>
    <scope>NUCLEOTIDE SEQUENCE [LARGE SCALE GENOMIC DNA]</scope>
    <source>
        <strain evidence="9 12">NBRC 109765</strain>
    </source>
</reference>
<evidence type="ECO:0000313" key="12">
    <source>
        <dbReference type="Proteomes" id="UP000321598"/>
    </source>
</evidence>
<dbReference type="SUPFAM" id="SSF102712">
    <property type="entry name" value="JAB1/MPN domain"/>
    <property type="match status" value="1"/>
</dbReference>
<keyword evidence="2" id="KW-0645">Protease</keyword>
<dbReference type="NCBIfam" id="TIGR00608">
    <property type="entry name" value="radc"/>
    <property type="match status" value="1"/>
</dbReference>
<evidence type="ECO:0000256" key="6">
    <source>
        <dbReference type="ARBA" id="ARBA00023049"/>
    </source>
</evidence>
<keyword evidence="5" id="KW-0862">Zinc</keyword>